<dbReference type="AlphaFoldDB" id="A0A1S3ZSR8"/>
<dbReference type="PANTHER" id="PTHR34222:SF87">
    <property type="entry name" value="CCHC-TYPE DOMAIN-CONTAINING PROTEIN"/>
    <property type="match status" value="1"/>
</dbReference>
<accession>A0A1S3ZSR8</accession>
<dbReference type="RefSeq" id="XP_016467451.1">
    <property type="nucleotide sequence ID" value="XM_016611965.1"/>
</dbReference>
<gene>
    <name evidence="2" type="primary">LOC107790069</name>
</gene>
<dbReference type="OMA" id="ARTMWAT"/>
<dbReference type="OrthoDB" id="1938235at2759"/>
<evidence type="ECO:0000313" key="2">
    <source>
        <dbReference type="RefSeq" id="XP_016467451.1"/>
    </source>
</evidence>
<reference evidence="1" key="1">
    <citation type="journal article" date="2014" name="Nat. Commun.">
        <title>The tobacco genome sequence and its comparison with those of tomato and potato.</title>
        <authorList>
            <person name="Sierro N."/>
            <person name="Battey J.N."/>
            <person name="Ouadi S."/>
            <person name="Bakaher N."/>
            <person name="Bovet L."/>
            <person name="Willig A."/>
            <person name="Goepfert S."/>
            <person name="Peitsch M.C."/>
            <person name="Ivanov N.V."/>
        </authorList>
    </citation>
    <scope>NUCLEOTIDE SEQUENCE [LARGE SCALE GENOMIC DNA]</scope>
</reference>
<name>A0A1S3ZSR8_TOBAC</name>
<evidence type="ECO:0000313" key="1">
    <source>
        <dbReference type="Proteomes" id="UP000790787"/>
    </source>
</evidence>
<keyword evidence="1" id="KW-1185">Reference proteome</keyword>
<dbReference type="Proteomes" id="UP000790787">
    <property type="component" value="Chromosome 22"/>
</dbReference>
<dbReference type="GeneID" id="107790069"/>
<dbReference type="PaxDb" id="4097-A0A1S3ZSR8"/>
<dbReference type="KEGG" id="nta:107790069"/>
<organism evidence="1 2">
    <name type="scientific">Nicotiana tabacum</name>
    <name type="common">Common tobacco</name>
    <dbReference type="NCBI Taxonomy" id="4097"/>
    <lineage>
        <taxon>Eukaryota</taxon>
        <taxon>Viridiplantae</taxon>
        <taxon>Streptophyta</taxon>
        <taxon>Embryophyta</taxon>
        <taxon>Tracheophyta</taxon>
        <taxon>Spermatophyta</taxon>
        <taxon>Magnoliopsida</taxon>
        <taxon>eudicotyledons</taxon>
        <taxon>Gunneridae</taxon>
        <taxon>Pentapetalae</taxon>
        <taxon>asterids</taxon>
        <taxon>lamiids</taxon>
        <taxon>Solanales</taxon>
        <taxon>Solanaceae</taxon>
        <taxon>Nicotianoideae</taxon>
        <taxon>Nicotianeae</taxon>
        <taxon>Nicotiana</taxon>
    </lineage>
</organism>
<protein>
    <submittedName>
        <fullName evidence="2">Uncharacterized protein LOC107790069</fullName>
    </submittedName>
</protein>
<proteinExistence type="predicted"/>
<reference evidence="2" key="2">
    <citation type="submission" date="2025-08" db="UniProtKB">
        <authorList>
            <consortium name="RefSeq"/>
        </authorList>
    </citation>
    <scope>IDENTIFICATION</scope>
    <source>
        <tissue evidence="2">Leaf</tissue>
    </source>
</reference>
<sequence length="151" mass="17247">MSSVSKDLLTGVLFSSNARTMWATFKERFDKVNGSRPYYLHKEIFAMTQEISSVSTYFTKLRNLWAEYDSILPPPPAAEYVEQLEYQHQLQFLMGLSDSFEKARSQLLLLPTLPSINKAYAMLVQDESRRMITGSNYGNIGNIEPTTLFTA</sequence>
<dbReference type="PANTHER" id="PTHR34222">
    <property type="entry name" value="GAG_PRE-INTEGRS DOMAIN-CONTAINING PROTEIN"/>
    <property type="match status" value="1"/>
</dbReference>